<dbReference type="Proteomes" id="UP000639643">
    <property type="component" value="Unassembled WGS sequence"/>
</dbReference>
<comment type="caution">
    <text evidence="2">The sequence shown here is derived from an EMBL/GenBank/DDBJ whole genome shotgun (WGS) entry which is preliminary data.</text>
</comment>
<feature type="region of interest" description="Disordered" evidence="1">
    <location>
        <begin position="1"/>
        <end position="25"/>
    </location>
</feature>
<reference evidence="2" key="1">
    <citation type="journal article" date="2020" name="Phytopathology">
        <title>Genome Sequence Resources of Colletotrichum truncatum, C. plurivorum, C. musicola, and C. sojae: Four Species Pathogenic to Soybean (Glycine max).</title>
        <authorList>
            <person name="Rogerio F."/>
            <person name="Boufleur T.R."/>
            <person name="Ciampi-Guillardi M."/>
            <person name="Sukno S.A."/>
            <person name="Thon M.R."/>
            <person name="Massola Junior N.S."/>
            <person name="Baroncelli R."/>
        </authorList>
    </citation>
    <scope>NUCLEOTIDE SEQUENCE</scope>
    <source>
        <strain evidence="2">LFN0074</strain>
    </source>
</reference>
<name>A0A8H6NT97_9PEZI</name>
<gene>
    <name evidence="2" type="ORF">CMUS01_03359</name>
</gene>
<proteinExistence type="predicted"/>
<keyword evidence="3" id="KW-1185">Reference proteome</keyword>
<evidence type="ECO:0000313" key="3">
    <source>
        <dbReference type="Proteomes" id="UP000639643"/>
    </source>
</evidence>
<sequence length="93" mass="9864">MGKEGLWGLPQGSRGAKGEICGTQAREIEPTGVTLLAKREDRGRDEMSLVAAPRRERERGALPGCGSLDSPDTPGAGPRHNVPHGVTKVVSYM</sequence>
<feature type="region of interest" description="Disordered" evidence="1">
    <location>
        <begin position="39"/>
        <end position="84"/>
    </location>
</feature>
<evidence type="ECO:0000256" key="1">
    <source>
        <dbReference type="SAM" id="MobiDB-lite"/>
    </source>
</evidence>
<dbReference type="AlphaFoldDB" id="A0A8H6NT97"/>
<feature type="compositionally biased region" description="Basic and acidic residues" evidence="1">
    <location>
        <begin position="39"/>
        <end position="60"/>
    </location>
</feature>
<evidence type="ECO:0000313" key="2">
    <source>
        <dbReference type="EMBL" id="KAF6842182.1"/>
    </source>
</evidence>
<accession>A0A8H6NT97</accession>
<dbReference type="EMBL" id="WIGM01000080">
    <property type="protein sequence ID" value="KAF6842182.1"/>
    <property type="molecule type" value="Genomic_DNA"/>
</dbReference>
<protein>
    <submittedName>
        <fullName evidence="2">Uncharacterized protein</fullName>
    </submittedName>
</protein>
<organism evidence="2 3">
    <name type="scientific">Colletotrichum musicola</name>
    <dbReference type="NCBI Taxonomy" id="2175873"/>
    <lineage>
        <taxon>Eukaryota</taxon>
        <taxon>Fungi</taxon>
        <taxon>Dikarya</taxon>
        <taxon>Ascomycota</taxon>
        <taxon>Pezizomycotina</taxon>
        <taxon>Sordariomycetes</taxon>
        <taxon>Hypocreomycetidae</taxon>
        <taxon>Glomerellales</taxon>
        <taxon>Glomerellaceae</taxon>
        <taxon>Colletotrichum</taxon>
        <taxon>Colletotrichum orchidearum species complex</taxon>
    </lineage>
</organism>